<dbReference type="EMBL" id="MEIA01000127">
    <property type="protein sequence ID" value="OJF13918.1"/>
    <property type="molecule type" value="Genomic_DNA"/>
</dbReference>
<evidence type="ECO:0000313" key="2">
    <source>
        <dbReference type="EMBL" id="OJF13918.1"/>
    </source>
</evidence>
<organism evidence="2 3">
    <name type="scientific">Couchioplanes caeruleus subsp. caeruleus</name>
    <dbReference type="NCBI Taxonomy" id="56427"/>
    <lineage>
        <taxon>Bacteria</taxon>
        <taxon>Bacillati</taxon>
        <taxon>Actinomycetota</taxon>
        <taxon>Actinomycetes</taxon>
        <taxon>Micromonosporales</taxon>
        <taxon>Micromonosporaceae</taxon>
        <taxon>Couchioplanes</taxon>
    </lineage>
</organism>
<gene>
    <name evidence="2" type="ORF">BG844_12510</name>
</gene>
<comment type="caution">
    <text evidence="2">The sequence shown here is derived from an EMBL/GenBank/DDBJ whole genome shotgun (WGS) entry which is preliminary data.</text>
</comment>
<evidence type="ECO:0000313" key="3">
    <source>
        <dbReference type="Proteomes" id="UP000182486"/>
    </source>
</evidence>
<dbReference type="RefSeq" id="WP_143162678.1">
    <property type="nucleotide sequence ID" value="NZ_MEIA01000127.1"/>
</dbReference>
<accession>A0A1K0GNI2</accession>
<name>A0A1K0GNI2_9ACTN</name>
<reference evidence="2 3" key="1">
    <citation type="submission" date="2016-09" db="EMBL/GenBank/DDBJ databases">
        <title>Couchioplanes caeruleus draft genome sequence.</title>
        <authorList>
            <person name="Sheehan J."/>
            <person name="Caffrey P."/>
        </authorList>
    </citation>
    <scope>NUCLEOTIDE SEQUENCE [LARGE SCALE GENOMIC DNA]</scope>
    <source>
        <strain evidence="2 3">DSM 43634</strain>
    </source>
</reference>
<proteinExistence type="predicted"/>
<keyword evidence="3" id="KW-1185">Reference proteome</keyword>
<evidence type="ECO:0000256" key="1">
    <source>
        <dbReference type="SAM" id="MobiDB-lite"/>
    </source>
</evidence>
<dbReference type="AlphaFoldDB" id="A0A1K0GNI2"/>
<feature type="compositionally biased region" description="Basic and acidic residues" evidence="1">
    <location>
        <begin position="7"/>
        <end position="21"/>
    </location>
</feature>
<protein>
    <submittedName>
        <fullName evidence="2">Uncharacterized protein</fullName>
    </submittedName>
</protein>
<sequence>MRATTLEPREQGGEHHDDADGERLVAFGEHRSVYPEVRQLLMLQAGTGIGAGMIMLHTRSGLVGPALLLADGIFAPDRVGALIGQV</sequence>
<feature type="region of interest" description="Disordered" evidence="1">
    <location>
        <begin position="1"/>
        <end position="21"/>
    </location>
</feature>
<dbReference type="Proteomes" id="UP000182486">
    <property type="component" value="Unassembled WGS sequence"/>
</dbReference>